<dbReference type="PANTHER" id="PTHR31642">
    <property type="entry name" value="TRICHOTHECENE 3-O-ACETYLTRANSFERASE"/>
    <property type="match status" value="1"/>
</dbReference>
<sequence length="270" mass="30187">MVSILSSYTVIPSEATPNLLPESEQINAPTHSLTIYVYKPNCPNKIIPIPNMVDTMRDSLAKILVHYYPLTGRLRLTKVWEVECNAKGVLLLEAESIRALDDYGDFEPNDTIKDLIPKVDYTEPIENSPLLLVQLTRFSSSGGFCVGIAISNVIVDGISDTHFINSWATLARGGTLEEHDMPLLSKVVLSSDTKPCFDHKEFKLLPLVLGHADTTEEGNKETTLAMLKLTRQMVDKLKKKANEGNEGRAYSIYETISAHIWRCVGQYYKN</sequence>
<dbReference type="InterPro" id="IPR050317">
    <property type="entry name" value="Plant_Fungal_Acyltransferase"/>
</dbReference>
<accession>A0A445LKC4</accession>
<evidence type="ECO:0000256" key="1">
    <source>
        <dbReference type="ARBA" id="ARBA00009861"/>
    </source>
</evidence>
<organism evidence="2 3">
    <name type="scientific">Glycine soja</name>
    <name type="common">Wild soybean</name>
    <dbReference type="NCBI Taxonomy" id="3848"/>
    <lineage>
        <taxon>Eukaryota</taxon>
        <taxon>Viridiplantae</taxon>
        <taxon>Streptophyta</taxon>
        <taxon>Embryophyta</taxon>
        <taxon>Tracheophyta</taxon>
        <taxon>Spermatophyta</taxon>
        <taxon>Magnoliopsida</taxon>
        <taxon>eudicotyledons</taxon>
        <taxon>Gunneridae</taxon>
        <taxon>Pentapetalae</taxon>
        <taxon>rosids</taxon>
        <taxon>fabids</taxon>
        <taxon>Fabales</taxon>
        <taxon>Fabaceae</taxon>
        <taxon>Papilionoideae</taxon>
        <taxon>50 kb inversion clade</taxon>
        <taxon>NPAAA clade</taxon>
        <taxon>indigoferoid/millettioid clade</taxon>
        <taxon>Phaseoleae</taxon>
        <taxon>Glycine</taxon>
        <taxon>Glycine subgen. Soja</taxon>
    </lineage>
</organism>
<dbReference type="InterPro" id="IPR023213">
    <property type="entry name" value="CAT-like_dom_sf"/>
</dbReference>
<comment type="caution">
    <text evidence="2">The sequence shown here is derived from an EMBL/GenBank/DDBJ whole genome shotgun (WGS) entry which is preliminary data.</text>
</comment>
<dbReference type="AlphaFoldDB" id="A0A445LKC4"/>
<reference evidence="2 3" key="1">
    <citation type="submission" date="2018-09" db="EMBL/GenBank/DDBJ databases">
        <title>A high-quality reference genome of wild soybean provides a powerful tool to mine soybean genomes.</title>
        <authorList>
            <person name="Xie M."/>
            <person name="Chung C.Y.L."/>
            <person name="Li M.-W."/>
            <person name="Wong F.-L."/>
            <person name="Chan T.-F."/>
            <person name="Lam H.-M."/>
        </authorList>
    </citation>
    <scope>NUCLEOTIDE SEQUENCE [LARGE SCALE GENOMIC DNA]</scope>
    <source>
        <strain evidence="3">cv. W05</strain>
        <tissue evidence="2">Hypocotyl of etiolated seedlings</tissue>
    </source>
</reference>
<dbReference type="SMR" id="A0A445LKC4"/>
<dbReference type="Gene3D" id="3.30.559.10">
    <property type="entry name" value="Chloramphenicol acetyltransferase-like domain"/>
    <property type="match status" value="2"/>
</dbReference>
<dbReference type="GO" id="GO:0016747">
    <property type="term" value="F:acyltransferase activity, transferring groups other than amino-acyl groups"/>
    <property type="evidence" value="ECO:0007669"/>
    <property type="project" value="TreeGrafter"/>
</dbReference>
<keyword evidence="2" id="KW-0808">Transferase</keyword>
<comment type="similarity">
    <text evidence="1">Belongs to the plant acyltransferase family.</text>
</comment>
<dbReference type="Proteomes" id="UP000289340">
    <property type="component" value="Chromosome 2"/>
</dbReference>
<dbReference type="EMBL" id="QZWG01000002">
    <property type="protein sequence ID" value="RZC23726.1"/>
    <property type="molecule type" value="Genomic_DNA"/>
</dbReference>
<dbReference type="Pfam" id="PF02458">
    <property type="entry name" value="Transferase"/>
    <property type="match status" value="1"/>
</dbReference>
<proteinExistence type="inferred from homology"/>
<gene>
    <name evidence="2" type="ORF">D0Y65_003173</name>
</gene>
<dbReference type="PANTHER" id="PTHR31642:SF322">
    <property type="entry name" value="SHIKIMATE_QUINATE HYDROXYCINNAMOYLTRANSFERASE"/>
    <property type="match status" value="1"/>
</dbReference>
<keyword evidence="3" id="KW-1185">Reference proteome</keyword>
<evidence type="ECO:0000313" key="3">
    <source>
        <dbReference type="Proteomes" id="UP000289340"/>
    </source>
</evidence>
<protein>
    <submittedName>
        <fullName evidence="2">Spermidine hydroxycinnamoyl transferase</fullName>
    </submittedName>
</protein>
<name>A0A445LKC4_GLYSO</name>
<evidence type="ECO:0000313" key="2">
    <source>
        <dbReference type="EMBL" id="RZC23726.1"/>
    </source>
</evidence>